<protein>
    <submittedName>
        <fullName evidence="4">Glycoside hydrolase family 16 protein</fullName>
    </submittedName>
</protein>
<dbReference type="OrthoDB" id="9809583at2"/>
<accession>A0A502E476</accession>
<reference evidence="4 5" key="1">
    <citation type="journal article" date="2019" name="Environ. Microbiol.">
        <title>Species interactions and distinct microbial communities in high Arctic permafrost affected cryosols are associated with the CH4 and CO2 gas fluxes.</title>
        <authorList>
            <person name="Altshuler I."/>
            <person name="Hamel J."/>
            <person name="Turney S."/>
            <person name="Magnuson E."/>
            <person name="Levesque R."/>
            <person name="Greer C."/>
            <person name="Whyte L.G."/>
        </authorList>
    </citation>
    <scope>NUCLEOTIDE SEQUENCE [LARGE SCALE GENOMIC DNA]</scope>
    <source>
        <strain evidence="4 5">S5.20</strain>
    </source>
</reference>
<dbReference type="GO" id="GO:0005975">
    <property type="term" value="P:carbohydrate metabolic process"/>
    <property type="evidence" value="ECO:0007669"/>
    <property type="project" value="InterPro"/>
</dbReference>
<dbReference type="InterPro" id="IPR013320">
    <property type="entry name" value="ConA-like_dom_sf"/>
</dbReference>
<dbReference type="AlphaFoldDB" id="A0A502E476"/>
<proteinExistence type="inferred from homology"/>
<dbReference type="CDD" id="cd08023">
    <property type="entry name" value="GH16_laminarinase_like"/>
    <property type="match status" value="1"/>
</dbReference>
<name>A0A502E476_9MYCO</name>
<sequence>MTLERTDDFDGPEGGAPDSRYWGYDVGGGGWGNGEQQTYTDSRDNVRLDGSGSMLIQAQTEGNSFTSARVVSRNRVEVGYGLVEARIRMPEGQGLHPAFWLVGANMKDVGWPQAGEIDVMELVNSGNRYHNAIHGPTVSNPGSAWKESADGDAGVNLADDFHVYQVYRAPGVVKIGLDGRVVGTYSRDSAPAGADWVFDQPMYVLLNVAVGGEWPGAVDQDTRFPASMLVDWIKYWA</sequence>
<keyword evidence="5" id="KW-1185">Reference proteome</keyword>
<dbReference type="PANTHER" id="PTHR10963">
    <property type="entry name" value="GLYCOSYL HYDROLASE-RELATED"/>
    <property type="match status" value="1"/>
</dbReference>
<dbReference type="PANTHER" id="PTHR10963:SF55">
    <property type="entry name" value="GLYCOSIDE HYDROLASE FAMILY 16 PROTEIN"/>
    <property type="match status" value="1"/>
</dbReference>
<dbReference type="InterPro" id="IPR000757">
    <property type="entry name" value="Beta-glucanase-like"/>
</dbReference>
<dbReference type="Proteomes" id="UP000320095">
    <property type="component" value="Unassembled WGS sequence"/>
</dbReference>
<dbReference type="SUPFAM" id="SSF49899">
    <property type="entry name" value="Concanavalin A-like lectins/glucanases"/>
    <property type="match status" value="1"/>
</dbReference>
<comment type="caution">
    <text evidence="4">The sequence shown here is derived from an EMBL/GenBank/DDBJ whole genome shotgun (WGS) entry which is preliminary data.</text>
</comment>
<dbReference type="EMBL" id="RCZG01000012">
    <property type="protein sequence ID" value="TPG31582.1"/>
    <property type="molecule type" value="Genomic_DNA"/>
</dbReference>
<evidence type="ECO:0000259" key="3">
    <source>
        <dbReference type="PROSITE" id="PS51762"/>
    </source>
</evidence>
<comment type="similarity">
    <text evidence="1">Belongs to the glycosyl hydrolase 16 family.</text>
</comment>
<evidence type="ECO:0000256" key="1">
    <source>
        <dbReference type="ARBA" id="ARBA00006865"/>
    </source>
</evidence>
<organism evidence="4 5">
    <name type="scientific">Mycolicibacterium hodleri</name>
    <dbReference type="NCBI Taxonomy" id="49897"/>
    <lineage>
        <taxon>Bacteria</taxon>
        <taxon>Bacillati</taxon>
        <taxon>Actinomycetota</taxon>
        <taxon>Actinomycetes</taxon>
        <taxon>Mycobacteriales</taxon>
        <taxon>Mycobacteriaceae</taxon>
        <taxon>Mycolicibacterium</taxon>
    </lineage>
</organism>
<dbReference type="InterPro" id="IPR050546">
    <property type="entry name" value="Glycosyl_Hydrlase_16"/>
</dbReference>
<evidence type="ECO:0000256" key="2">
    <source>
        <dbReference type="SAM" id="MobiDB-lite"/>
    </source>
</evidence>
<feature type="domain" description="GH16" evidence="3">
    <location>
        <begin position="1"/>
        <end position="237"/>
    </location>
</feature>
<dbReference type="Gene3D" id="2.60.120.200">
    <property type="match status" value="1"/>
</dbReference>
<feature type="region of interest" description="Disordered" evidence="2">
    <location>
        <begin position="1"/>
        <end position="20"/>
    </location>
</feature>
<evidence type="ECO:0000313" key="5">
    <source>
        <dbReference type="Proteomes" id="UP000320095"/>
    </source>
</evidence>
<dbReference type="PROSITE" id="PS51762">
    <property type="entry name" value="GH16_2"/>
    <property type="match status" value="1"/>
</dbReference>
<keyword evidence="4" id="KW-0378">Hydrolase</keyword>
<evidence type="ECO:0000313" key="4">
    <source>
        <dbReference type="EMBL" id="TPG31582.1"/>
    </source>
</evidence>
<gene>
    <name evidence="4" type="ORF">EAH80_23370</name>
</gene>
<dbReference type="Pfam" id="PF00722">
    <property type="entry name" value="Glyco_hydro_16"/>
    <property type="match status" value="1"/>
</dbReference>
<dbReference type="GO" id="GO:0004553">
    <property type="term" value="F:hydrolase activity, hydrolyzing O-glycosyl compounds"/>
    <property type="evidence" value="ECO:0007669"/>
    <property type="project" value="InterPro"/>
</dbReference>